<dbReference type="Proteomes" id="UP000507222">
    <property type="component" value="Unassembled WGS sequence"/>
</dbReference>
<evidence type="ECO:0000313" key="2">
    <source>
        <dbReference type="EMBL" id="CAB4285776.1"/>
    </source>
</evidence>
<organism evidence="2 3">
    <name type="scientific">Prunus armeniaca</name>
    <name type="common">Apricot</name>
    <name type="synonym">Armeniaca vulgaris</name>
    <dbReference type="NCBI Taxonomy" id="36596"/>
    <lineage>
        <taxon>Eukaryota</taxon>
        <taxon>Viridiplantae</taxon>
        <taxon>Streptophyta</taxon>
        <taxon>Embryophyta</taxon>
        <taxon>Tracheophyta</taxon>
        <taxon>Spermatophyta</taxon>
        <taxon>Magnoliopsida</taxon>
        <taxon>eudicotyledons</taxon>
        <taxon>Gunneridae</taxon>
        <taxon>Pentapetalae</taxon>
        <taxon>rosids</taxon>
        <taxon>fabids</taxon>
        <taxon>Rosales</taxon>
        <taxon>Rosaceae</taxon>
        <taxon>Amygdaloideae</taxon>
        <taxon>Amygdaleae</taxon>
        <taxon>Prunus</taxon>
    </lineage>
</organism>
<accession>A0A6J5V9Q5</accession>
<reference evidence="2 3" key="1">
    <citation type="submission" date="2020-05" db="EMBL/GenBank/DDBJ databases">
        <authorList>
            <person name="Campoy J."/>
            <person name="Schneeberger K."/>
            <person name="Spophaly S."/>
        </authorList>
    </citation>
    <scope>NUCLEOTIDE SEQUENCE [LARGE SCALE GENOMIC DNA]</scope>
    <source>
        <strain evidence="2">PruArmRojPasFocal</strain>
    </source>
</reference>
<keyword evidence="1" id="KW-0812">Transmembrane</keyword>
<feature type="transmembrane region" description="Helical" evidence="1">
    <location>
        <begin position="31"/>
        <end position="55"/>
    </location>
</feature>
<sequence length="119" mass="12844">MPSCRPSLLCTDTKSLYIKQHRLNDLSMWDLVLCVLIWVGLGTGGAGVTGVNWVWRLEWFDGCGDAGSGGGEQQPRRNAAYLEFFIQHLVGILELPAKLPGVVGSVFFITVGVGGVLPL</sequence>
<dbReference type="AlphaFoldDB" id="A0A6J5V9Q5"/>
<name>A0A6J5V9Q5_PRUAR</name>
<evidence type="ECO:0000313" key="3">
    <source>
        <dbReference type="Proteomes" id="UP000507222"/>
    </source>
</evidence>
<proteinExistence type="predicted"/>
<keyword evidence="1" id="KW-1133">Transmembrane helix</keyword>
<keyword evidence="1" id="KW-0472">Membrane</keyword>
<protein>
    <submittedName>
        <fullName evidence="2">Uncharacterized protein</fullName>
    </submittedName>
</protein>
<dbReference type="EMBL" id="CAEKDK010000007">
    <property type="protein sequence ID" value="CAB4285776.1"/>
    <property type="molecule type" value="Genomic_DNA"/>
</dbReference>
<feature type="transmembrane region" description="Helical" evidence="1">
    <location>
        <begin position="99"/>
        <end position="117"/>
    </location>
</feature>
<evidence type="ECO:0000256" key="1">
    <source>
        <dbReference type="SAM" id="Phobius"/>
    </source>
</evidence>
<gene>
    <name evidence="2" type="ORF">CURHAP_LOCUS41685</name>
</gene>